<dbReference type="AlphaFoldDB" id="T0AX02"/>
<dbReference type="Gene3D" id="1.10.10.10">
    <property type="entry name" value="Winged helix-like DNA-binding domain superfamily/Winged helix DNA-binding domain"/>
    <property type="match status" value="1"/>
</dbReference>
<dbReference type="Proteomes" id="UP000015455">
    <property type="component" value="Unassembled WGS sequence"/>
</dbReference>
<dbReference type="InterPro" id="IPR000847">
    <property type="entry name" value="LysR_HTH_N"/>
</dbReference>
<comment type="caution">
    <text evidence="6">The sequence shown here is derived from an EMBL/GenBank/DDBJ whole genome shotgun (WGS) entry which is preliminary data.</text>
</comment>
<comment type="similarity">
    <text evidence="1">Belongs to the LysR transcriptional regulatory family.</text>
</comment>
<dbReference type="Gene3D" id="3.40.190.290">
    <property type="match status" value="1"/>
</dbReference>
<dbReference type="eggNOG" id="COG0583">
    <property type="taxonomic scope" value="Bacteria"/>
</dbReference>
<sequence length="263" mass="28705">MSRVIKKLEVDLDVMLFERTSRGVRLTLAGQAFLEGARRVIFTFEQAKADAKSAATGYRGALRIALSDGIARTRLTTLLALCREEAPETEIRLFETSLAQHLKGLHDDIYDAGFALSNEVGDGIVAEPVWRDPLVVAMPCRHPLLVHKHVPLREVVNYPLVLCHPEVCEGCSRQVERLLCSVDAHPVVVERVTSHDLMLALVAAGYGIGFSSAAHLAACNYADVVARPLAGSLGVLTTYLLRPDVQPSEQLSSFVRRATRVGA</sequence>
<keyword evidence="3" id="KW-0238">DNA-binding</keyword>
<evidence type="ECO:0000256" key="1">
    <source>
        <dbReference type="ARBA" id="ARBA00009437"/>
    </source>
</evidence>
<evidence type="ECO:0000256" key="4">
    <source>
        <dbReference type="ARBA" id="ARBA00023163"/>
    </source>
</evidence>
<dbReference type="Pfam" id="PF00126">
    <property type="entry name" value="HTH_1"/>
    <property type="match status" value="1"/>
</dbReference>
<keyword evidence="7" id="KW-1185">Reference proteome</keyword>
<dbReference type="PANTHER" id="PTHR30346">
    <property type="entry name" value="TRANSCRIPTIONAL DUAL REGULATOR HCAR-RELATED"/>
    <property type="match status" value="1"/>
</dbReference>
<dbReference type="SUPFAM" id="SSF46785">
    <property type="entry name" value="Winged helix' DNA-binding domain"/>
    <property type="match status" value="1"/>
</dbReference>
<keyword evidence="4" id="KW-0804">Transcription</keyword>
<evidence type="ECO:0000256" key="3">
    <source>
        <dbReference type="ARBA" id="ARBA00023125"/>
    </source>
</evidence>
<gene>
    <name evidence="6" type="ORF">M622_16925</name>
</gene>
<evidence type="ECO:0000259" key="5">
    <source>
        <dbReference type="PROSITE" id="PS50931"/>
    </source>
</evidence>
<name>T0AX02_9RHOO</name>
<dbReference type="GO" id="GO:0032993">
    <property type="term" value="C:protein-DNA complex"/>
    <property type="evidence" value="ECO:0007669"/>
    <property type="project" value="TreeGrafter"/>
</dbReference>
<dbReference type="GO" id="GO:0003677">
    <property type="term" value="F:DNA binding"/>
    <property type="evidence" value="ECO:0007669"/>
    <property type="project" value="UniProtKB-KW"/>
</dbReference>
<keyword evidence="2" id="KW-0805">Transcription regulation</keyword>
<evidence type="ECO:0000313" key="6">
    <source>
        <dbReference type="EMBL" id="EPZ15048.1"/>
    </source>
</evidence>
<dbReference type="PROSITE" id="PS50931">
    <property type="entry name" value="HTH_LYSR"/>
    <property type="match status" value="1"/>
</dbReference>
<protein>
    <recommendedName>
        <fullName evidence="5">HTH lysR-type domain-containing protein</fullName>
    </recommendedName>
</protein>
<accession>T0AX02</accession>
<proteinExistence type="inferred from homology"/>
<evidence type="ECO:0000313" key="7">
    <source>
        <dbReference type="Proteomes" id="UP000015455"/>
    </source>
</evidence>
<dbReference type="PATRIC" id="fig|1348657.5.peg.2471"/>
<dbReference type="PANTHER" id="PTHR30346:SF0">
    <property type="entry name" value="HCA OPERON TRANSCRIPTIONAL ACTIVATOR HCAR"/>
    <property type="match status" value="1"/>
</dbReference>
<evidence type="ECO:0000256" key="2">
    <source>
        <dbReference type="ARBA" id="ARBA00023015"/>
    </source>
</evidence>
<dbReference type="Pfam" id="PF03466">
    <property type="entry name" value="LysR_substrate"/>
    <property type="match status" value="1"/>
</dbReference>
<dbReference type="InterPro" id="IPR005119">
    <property type="entry name" value="LysR_subst-bd"/>
</dbReference>
<dbReference type="CDD" id="cd08414">
    <property type="entry name" value="PBP2_LTTR_aromatics_like"/>
    <property type="match status" value="1"/>
</dbReference>
<reference evidence="6 7" key="1">
    <citation type="submission" date="2013-06" db="EMBL/GenBank/DDBJ databases">
        <title>Draft genome sequence of Thauera terpenica.</title>
        <authorList>
            <person name="Liu B."/>
            <person name="Frostegard A.H."/>
            <person name="Shapleigh J.P."/>
        </authorList>
    </citation>
    <scope>NUCLEOTIDE SEQUENCE [LARGE SCALE GENOMIC DNA]</scope>
    <source>
        <strain evidence="6 7">58Eu</strain>
    </source>
</reference>
<dbReference type="InterPro" id="IPR036390">
    <property type="entry name" value="WH_DNA-bd_sf"/>
</dbReference>
<dbReference type="SUPFAM" id="SSF53850">
    <property type="entry name" value="Periplasmic binding protein-like II"/>
    <property type="match status" value="1"/>
</dbReference>
<dbReference type="STRING" id="1348657.M622_16925"/>
<dbReference type="EMBL" id="ATJV01000063">
    <property type="protein sequence ID" value="EPZ15048.1"/>
    <property type="molecule type" value="Genomic_DNA"/>
</dbReference>
<dbReference type="GO" id="GO:0003700">
    <property type="term" value="F:DNA-binding transcription factor activity"/>
    <property type="evidence" value="ECO:0007669"/>
    <property type="project" value="InterPro"/>
</dbReference>
<feature type="domain" description="HTH lysR-type" evidence="5">
    <location>
        <begin position="1"/>
        <end position="27"/>
    </location>
</feature>
<organism evidence="6 7">
    <name type="scientific">Thauera terpenica 58Eu</name>
    <dbReference type="NCBI Taxonomy" id="1348657"/>
    <lineage>
        <taxon>Bacteria</taxon>
        <taxon>Pseudomonadati</taxon>
        <taxon>Pseudomonadota</taxon>
        <taxon>Betaproteobacteria</taxon>
        <taxon>Rhodocyclales</taxon>
        <taxon>Zoogloeaceae</taxon>
        <taxon>Thauera</taxon>
    </lineage>
</organism>
<dbReference type="InterPro" id="IPR036388">
    <property type="entry name" value="WH-like_DNA-bd_sf"/>
</dbReference>